<feature type="transmembrane region" description="Helical" evidence="6">
    <location>
        <begin position="168"/>
        <end position="187"/>
    </location>
</feature>
<proteinExistence type="predicted"/>
<evidence type="ECO:0000256" key="2">
    <source>
        <dbReference type="ARBA" id="ARBA00022692"/>
    </source>
</evidence>
<feature type="domain" description="FHA" evidence="7">
    <location>
        <begin position="72"/>
        <end position="122"/>
    </location>
</feature>
<dbReference type="Gene3D" id="2.60.200.20">
    <property type="match status" value="1"/>
</dbReference>
<gene>
    <name evidence="8" type="ORF">INF20_07465</name>
</gene>
<dbReference type="CDD" id="cd00060">
    <property type="entry name" value="FHA"/>
    <property type="match status" value="1"/>
</dbReference>
<keyword evidence="9" id="KW-1185">Reference proteome</keyword>
<evidence type="ECO:0000256" key="5">
    <source>
        <dbReference type="ARBA" id="ARBA00023136"/>
    </source>
</evidence>
<comment type="caution">
    <text evidence="8">The sequence shown here is derived from an EMBL/GenBank/DDBJ whole genome shotgun (WGS) entry which is preliminary data.</text>
</comment>
<dbReference type="SMART" id="SM00240">
    <property type="entry name" value="FHA"/>
    <property type="match status" value="1"/>
</dbReference>
<dbReference type="SUPFAM" id="SSF49879">
    <property type="entry name" value="SMAD/FHA domain"/>
    <property type="match status" value="1"/>
</dbReference>
<evidence type="ECO:0000313" key="8">
    <source>
        <dbReference type="EMBL" id="MBE5036108.1"/>
    </source>
</evidence>
<protein>
    <submittedName>
        <fullName evidence="8">FtsW/RodA/SpoVE family cell cycle protein</fullName>
    </submittedName>
</protein>
<feature type="transmembrane region" description="Helical" evidence="6">
    <location>
        <begin position="193"/>
        <end position="215"/>
    </location>
</feature>
<feature type="transmembrane region" description="Helical" evidence="6">
    <location>
        <begin position="531"/>
        <end position="552"/>
    </location>
</feature>
<feature type="transmembrane region" description="Helical" evidence="6">
    <location>
        <begin position="385"/>
        <end position="406"/>
    </location>
</feature>
<evidence type="ECO:0000313" key="9">
    <source>
        <dbReference type="Proteomes" id="UP001516588"/>
    </source>
</evidence>
<dbReference type="EMBL" id="JADCKA010000015">
    <property type="protein sequence ID" value="MBE5036108.1"/>
    <property type="molecule type" value="Genomic_DNA"/>
</dbReference>
<feature type="transmembrane region" description="Helical" evidence="6">
    <location>
        <begin position="281"/>
        <end position="298"/>
    </location>
</feature>
<evidence type="ECO:0000256" key="1">
    <source>
        <dbReference type="ARBA" id="ARBA00004141"/>
    </source>
</evidence>
<feature type="transmembrane region" description="Helical" evidence="6">
    <location>
        <begin position="343"/>
        <end position="373"/>
    </location>
</feature>
<feature type="transmembrane region" description="Helical" evidence="6">
    <location>
        <begin position="20"/>
        <end position="38"/>
    </location>
</feature>
<name>A0ABR9QYY5_9FIRM</name>
<feature type="transmembrane region" description="Helical" evidence="6">
    <location>
        <begin position="468"/>
        <end position="488"/>
    </location>
</feature>
<evidence type="ECO:0000256" key="6">
    <source>
        <dbReference type="SAM" id="Phobius"/>
    </source>
</evidence>
<dbReference type="Pfam" id="PF01098">
    <property type="entry name" value="FTSW_RODA_SPOVE"/>
    <property type="match status" value="1"/>
</dbReference>
<keyword evidence="2 6" id="KW-0812">Transmembrane</keyword>
<dbReference type="Proteomes" id="UP001516588">
    <property type="component" value="Unassembled WGS sequence"/>
</dbReference>
<feature type="transmembrane region" description="Helical" evidence="6">
    <location>
        <begin position="227"/>
        <end position="245"/>
    </location>
</feature>
<dbReference type="PANTHER" id="PTHR30474:SF3">
    <property type="entry name" value="PEPTIDOGLYCAN GLYCOSYLTRANSFERASE RODA"/>
    <property type="match status" value="1"/>
</dbReference>
<dbReference type="PROSITE" id="PS50006">
    <property type="entry name" value="FHA_DOMAIN"/>
    <property type="match status" value="1"/>
</dbReference>
<dbReference type="RefSeq" id="WP_226385754.1">
    <property type="nucleotide sequence ID" value="NZ_JADCKA010000015.1"/>
</dbReference>
<organism evidence="8 9">
    <name type="scientific">Gallibacter intestinalis</name>
    <dbReference type="NCBI Taxonomy" id="2779356"/>
    <lineage>
        <taxon>Bacteria</taxon>
        <taxon>Bacillati</taxon>
        <taxon>Bacillota</taxon>
        <taxon>Clostridia</taxon>
        <taxon>Eubacteriales</taxon>
        <taxon>Eubacteriaceae</taxon>
        <taxon>Gallibacter</taxon>
    </lineage>
</organism>
<dbReference type="InterPro" id="IPR008984">
    <property type="entry name" value="SMAD_FHA_dom_sf"/>
</dbReference>
<sequence length="575" mass="62368">MGILDSISGFFGSIPGAGQLYTTFARWIFVILAIYILVRAIRSLLSTKTPSEIWAYLSLPNGETRALSHWENVIGRSKTVDVPIDVMTVSRNHGTLVRDKDGNWTYNDLGSKGGSMINGNIVYKPTPVNIGDTLSLGGAECVLVPASLQEQMYNKEARTRLTRKFTPWKSLIALTIFQAMTVVQFMIAEGSELPASVPLAFAIFTGVMWVYSIVIRSLGSTSFEMESIAFFLSTLGLAVTATSAPNEIMKQLLTVYLGICLFLGLCWYLRDLDRAMKTRKLLVLGSVLLLLVNIFLGTNKYGATNWVSLGGFTFQPSELVKIAYILVGAATLDELFEKKNLTLFLLFSIFCLGSLAVMGDFGTAAIFFVTFLVISFLRSGEFSKLFLIVGAAAAAGLMVLRFRPYILGRFQTWMHAWDFPDAGGYQQVRTMSAGASGGMVGVGAGDGWLHNVAAADTDLVFGVLSEEWGLIIAVLAILSIVTLGIFAVRSIKAGRSAFYTIAACAATTLMIFQTILNVFGSVDILPLTGVTFPFVSNGGTSMIVSWGMLAFLKAADTRQNASIAVKDEGLKGDEW</sequence>
<comment type="subcellular location">
    <subcellularLocation>
        <location evidence="1">Membrane</location>
        <topology evidence="1">Multi-pass membrane protein</topology>
    </subcellularLocation>
</comment>
<evidence type="ECO:0000256" key="4">
    <source>
        <dbReference type="ARBA" id="ARBA00022989"/>
    </source>
</evidence>
<feature type="transmembrane region" description="Helical" evidence="6">
    <location>
        <begin position="497"/>
        <end position="519"/>
    </location>
</feature>
<dbReference type="Pfam" id="PF00498">
    <property type="entry name" value="FHA"/>
    <property type="match status" value="1"/>
</dbReference>
<keyword evidence="5 6" id="KW-0472">Membrane</keyword>
<accession>A0ABR9QYY5</accession>
<dbReference type="InterPro" id="IPR000253">
    <property type="entry name" value="FHA_dom"/>
</dbReference>
<keyword evidence="4 6" id="KW-1133">Transmembrane helix</keyword>
<evidence type="ECO:0000259" key="7">
    <source>
        <dbReference type="PROSITE" id="PS50006"/>
    </source>
</evidence>
<reference evidence="8 9" key="1">
    <citation type="submission" date="2020-10" db="EMBL/GenBank/DDBJ databases">
        <title>ChiBAC.</title>
        <authorList>
            <person name="Zenner C."/>
            <person name="Hitch T.C.A."/>
            <person name="Clavel T."/>
        </authorList>
    </citation>
    <scope>NUCLEOTIDE SEQUENCE [LARGE SCALE GENOMIC DNA]</scope>
    <source>
        <strain evidence="8 9">DSM 108706</strain>
    </source>
</reference>
<dbReference type="InterPro" id="IPR001182">
    <property type="entry name" value="FtsW/RodA"/>
</dbReference>
<evidence type="ECO:0000256" key="3">
    <source>
        <dbReference type="ARBA" id="ARBA00022960"/>
    </source>
</evidence>
<dbReference type="PANTHER" id="PTHR30474">
    <property type="entry name" value="CELL CYCLE PROTEIN"/>
    <property type="match status" value="1"/>
</dbReference>
<feature type="transmembrane region" description="Helical" evidence="6">
    <location>
        <begin position="251"/>
        <end position="269"/>
    </location>
</feature>
<keyword evidence="3" id="KW-0133">Cell shape</keyword>